<dbReference type="SUPFAM" id="SSF88713">
    <property type="entry name" value="Glycoside hydrolase/deacetylase"/>
    <property type="match status" value="1"/>
</dbReference>
<dbReference type="eggNOG" id="COG0383">
    <property type="taxonomic scope" value="Bacteria"/>
</dbReference>
<evidence type="ECO:0000313" key="2">
    <source>
        <dbReference type="Proteomes" id="UP000002318"/>
    </source>
</evidence>
<dbReference type="CDD" id="cd10791">
    <property type="entry name" value="GH38N_AMII_like_1"/>
    <property type="match status" value="1"/>
</dbReference>
<proteinExistence type="predicted"/>
<dbReference type="EMBL" id="CP002116">
    <property type="protein sequence ID" value="ADK80358.1"/>
    <property type="molecule type" value="Genomic_DNA"/>
</dbReference>
<keyword evidence="1" id="KW-0378">Hydrolase</keyword>
<dbReference type="GO" id="GO:0005975">
    <property type="term" value="P:carbohydrate metabolic process"/>
    <property type="evidence" value="ECO:0007669"/>
    <property type="project" value="InterPro"/>
</dbReference>
<keyword evidence="2" id="KW-1185">Reference proteome</keyword>
<dbReference type="Pfam" id="PF16477">
    <property type="entry name" value="DUF5054"/>
    <property type="match status" value="1"/>
</dbReference>
<dbReference type="InterPro" id="IPR027291">
    <property type="entry name" value="Glyco_hydro_38_N_sf"/>
</dbReference>
<dbReference type="STRING" id="573413.Spirs_1231"/>
<reference evidence="1 2" key="1">
    <citation type="journal article" date="2010" name="Stand. Genomic Sci.">
        <title>Complete genome sequence of Spirochaeta smaragdinae type strain (SEBR 4228).</title>
        <authorList>
            <person name="Mavromatis K."/>
            <person name="Yasawong M."/>
            <person name="Chertkov O."/>
            <person name="Lapidus A."/>
            <person name="Lucas S."/>
            <person name="Nolan M."/>
            <person name="Del Rio T.G."/>
            <person name="Tice H."/>
            <person name="Cheng J.F."/>
            <person name="Pitluck S."/>
            <person name="Liolios K."/>
            <person name="Ivanova N."/>
            <person name="Tapia R."/>
            <person name="Han C."/>
            <person name="Bruce D."/>
            <person name="Goodwin L."/>
            <person name="Pati A."/>
            <person name="Chen A."/>
            <person name="Palaniappan K."/>
            <person name="Land M."/>
            <person name="Hauser L."/>
            <person name="Chang Y.J."/>
            <person name="Jeffries C.D."/>
            <person name="Detter J.C."/>
            <person name="Rohde M."/>
            <person name="Brambilla E."/>
            <person name="Spring S."/>
            <person name="Goker M."/>
            <person name="Sikorski J."/>
            <person name="Woyke T."/>
            <person name="Bristow J."/>
            <person name="Eisen J.A."/>
            <person name="Markowitz V."/>
            <person name="Hugenholtz P."/>
            <person name="Klenk H.P."/>
            <person name="Kyrpides N.C."/>
        </authorList>
    </citation>
    <scope>NUCLEOTIDE SEQUENCE [LARGE SCALE GENOMIC DNA]</scope>
    <source>
        <strain evidence="2">DSM 11293 / JCM 15392 / SEBR 4228</strain>
    </source>
</reference>
<organism evidence="1 2">
    <name type="scientific">Sediminispirochaeta smaragdinae (strain DSM 11293 / JCM 15392 / SEBR 4228)</name>
    <name type="common">Spirochaeta smaragdinae</name>
    <dbReference type="NCBI Taxonomy" id="573413"/>
    <lineage>
        <taxon>Bacteria</taxon>
        <taxon>Pseudomonadati</taxon>
        <taxon>Spirochaetota</taxon>
        <taxon>Spirochaetia</taxon>
        <taxon>Spirochaetales</taxon>
        <taxon>Spirochaetaceae</taxon>
        <taxon>Sediminispirochaeta</taxon>
    </lineage>
</organism>
<dbReference type="RefSeq" id="WP_013253822.1">
    <property type="nucleotide sequence ID" value="NC_014364.1"/>
</dbReference>
<protein>
    <submittedName>
        <fullName evidence="1">Glycoside hydrolase family 38</fullName>
    </submittedName>
</protein>
<evidence type="ECO:0000313" key="1">
    <source>
        <dbReference type="EMBL" id="ADK80358.1"/>
    </source>
</evidence>
<dbReference type="InterPro" id="IPR032482">
    <property type="entry name" value="DUF5054"/>
</dbReference>
<name>E1R2S6_SEDSS</name>
<sequence length="695" mass="80069">MDTTKQTHVHIVFKSHLDIGFTDLAHQVVDQYLHSYIPAALELIEMLEEVPDVDFSWTTGSWLIQRFYASATTSWRSRLEKAIAAHKIHWHALPFTMHSELATVDLYKEGLEISKELDRRFDRHTIAAKCTDVPGHTKAIVPLLKAYGIEYLHIGINAACSPAEVPELFRWHADGKEIIVNYQSGYGSITEFDPAHTVLYFSHQHDNERPPSIGELKKLYETIRLRYPDARIIASDLSSFAETILPFAGQLPVVKGEIGDTWIHGAASDPLKVARYRALARSIPQIRETGDPGERTFTRTLLLVPEHTWGMDQKRFLPDFLSWSKPAFQAARKRDLIPQDTLQEGVLSYTKIPLSFYDELKGRLSYRLFERSWKEQRGYLEQAVAALQTDRARDIASKALRETEPKWPDNRGFTHSEEKRSFSSGKWQIEVDAATGALLRCYHGGSRLELASPGEPFCRYRYHVHDHREFSRFFSSYLLPDESHHEWSLPDYTKPGLSRVADLRSLQFLPIRAAIWYREGEECFTLHVCTQMPEEAVETYGAPAEVALSYQFSHRKPTCLAALHWRKKEASRIPESSWLEFHLPSCFQSLKLSKMGMQIDPAEVVRQGNRALHAIDDHLDITLRDRQDLLRVCSLDAPVVSLGRPRILEFDRMLPDLRQGIFFNLHNNLWGTNFPMWYDDDALFRFSFSLTEEQT</sequence>
<dbReference type="HOGENOM" id="CLU_020889_0_0_12"/>
<dbReference type="AlphaFoldDB" id="E1R2S6"/>
<dbReference type="KEGG" id="ssm:Spirs_1231"/>
<gene>
    <name evidence="1" type="ordered locus">Spirs_1231</name>
</gene>
<dbReference type="InterPro" id="IPR011330">
    <property type="entry name" value="Glyco_hydro/deAcase_b/a-brl"/>
</dbReference>
<dbReference type="Proteomes" id="UP000002318">
    <property type="component" value="Chromosome"/>
</dbReference>
<dbReference type="Gene3D" id="3.20.110.10">
    <property type="entry name" value="Glycoside hydrolase 38, N terminal domain"/>
    <property type="match status" value="1"/>
</dbReference>
<dbReference type="GO" id="GO:0016787">
    <property type="term" value="F:hydrolase activity"/>
    <property type="evidence" value="ECO:0007669"/>
    <property type="project" value="UniProtKB-KW"/>
</dbReference>
<accession>E1R2S6</accession>
<dbReference type="OrthoDB" id="237949at2"/>